<dbReference type="InterPro" id="IPR008952">
    <property type="entry name" value="Tetraspanin_EC2_sf"/>
</dbReference>
<evidence type="ECO:0000256" key="1">
    <source>
        <dbReference type="ARBA" id="ARBA00004141"/>
    </source>
</evidence>
<feature type="transmembrane region" description="Helical" evidence="7">
    <location>
        <begin position="84"/>
        <end position="107"/>
    </location>
</feature>
<evidence type="ECO:0000256" key="2">
    <source>
        <dbReference type="ARBA" id="ARBA00006840"/>
    </source>
</evidence>
<dbReference type="Pfam" id="PF00335">
    <property type="entry name" value="Tetraspanin"/>
    <property type="match status" value="1"/>
</dbReference>
<dbReference type="PROSITE" id="PS00421">
    <property type="entry name" value="TM4_1"/>
    <property type="match status" value="1"/>
</dbReference>
<feature type="transmembrane region" description="Helical" evidence="7">
    <location>
        <begin position="12"/>
        <end position="36"/>
    </location>
</feature>
<feature type="disulfide bond" evidence="6">
    <location>
        <begin position="149"/>
        <end position="173"/>
    </location>
</feature>
<dbReference type="Gene3D" id="1.10.1450.10">
    <property type="entry name" value="Tetraspanin"/>
    <property type="match status" value="1"/>
</dbReference>
<keyword evidence="4 7" id="KW-1133">Transmembrane helix</keyword>
<feature type="transmembrane region" description="Helical" evidence="7">
    <location>
        <begin position="212"/>
        <end position="238"/>
    </location>
</feature>
<feature type="disulfide bond" evidence="6">
    <location>
        <begin position="148"/>
        <end position="184"/>
    </location>
</feature>
<feature type="transmembrane region" description="Helical" evidence="7">
    <location>
        <begin position="56"/>
        <end position="77"/>
    </location>
</feature>
<evidence type="ECO:0000313" key="8">
    <source>
        <dbReference type="EMBL" id="KAL0269041.1"/>
    </source>
</evidence>
<dbReference type="EMBL" id="JARGDH010000005">
    <property type="protein sequence ID" value="KAL0269041.1"/>
    <property type="molecule type" value="Genomic_DNA"/>
</dbReference>
<comment type="similarity">
    <text evidence="2 7">Belongs to the tetraspanin (TM4SF) family.</text>
</comment>
<dbReference type="PRINTS" id="PR00259">
    <property type="entry name" value="TMFOUR"/>
</dbReference>
<gene>
    <name evidence="8" type="ORF">PYX00_010784</name>
</gene>
<evidence type="ECO:0000256" key="7">
    <source>
        <dbReference type="RuleBase" id="RU361218"/>
    </source>
</evidence>
<comment type="caution">
    <text evidence="8">The sequence shown here is derived from an EMBL/GenBank/DDBJ whole genome shotgun (WGS) entry which is preliminary data.</text>
</comment>
<dbReference type="SUPFAM" id="SSF48652">
    <property type="entry name" value="Tetraspanin"/>
    <property type="match status" value="1"/>
</dbReference>
<comment type="subcellular location">
    <subcellularLocation>
        <location evidence="1 7">Membrane</location>
        <topology evidence="1 7">Multi-pass membrane protein</topology>
    </subcellularLocation>
</comment>
<evidence type="ECO:0000256" key="4">
    <source>
        <dbReference type="ARBA" id="ARBA00022989"/>
    </source>
</evidence>
<dbReference type="InterPro" id="IPR018503">
    <property type="entry name" value="Tetraspanin_CS"/>
</dbReference>
<dbReference type="GO" id="GO:0005886">
    <property type="term" value="C:plasma membrane"/>
    <property type="evidence" value="ECO:0007669"/>
    <property type="project" value="TreeGrafter"/>
</dbReference>
<organism evidence="8">
    <name type="scientific">Menopon gallinae</name>
    <name type="common">poultry shaft louse</name>
    <dbReference type="NCBI Taxonomy" id="328185"/>
    <lineage>
        <taxon>Eukaryota</taxon>
        <taxon>Metazoa</taxon>
        <taxon>Ecdysozoa</taxon>
        <taxon>Arthropoda</taxon>
        <taxon>Hexapoda</taxon>
        <taxon>Insecta</taxon>
        <taxon>Pterygota</taxon>
        <taxon>Neoptera</taxon>
        <taxon>Paraneoptera</taxon>
        <taxon>Psocodea</taxon>
        <taxon>Troctomorpha</taxon>
        <taxon>Phthiraptera</taxon>
        <taxon>Amblycera</taxon>
        <taxon>Menoponidae</taxon>
        <taxon>Menopon</taxon>
    </lineage>
</organism>
<proteinExistence type="inferred from homology"/>
<dbReference type="InterPro" id="IPR000301">
    <property type="entry name" value="Tetraspanin_animals"/>
</dbReference>
<evidence type="ECO:0000256" key="3">
    <source>
        <dbReference type="ARBA" id="ARBA00022692"/>
    </source>
</evidence>
<reference evidence="8" key="1">
    <citation type="journal article" date="2024" name="Gigascience">
        <title>Chromosome-level genome of the poultry shaft louse Menopon gallinae provides insight into the host-switching and adaptive evolution of parasitic lice.</title>
        <authorList>
            <person name="Xu Y."/>
            <person name="Ma L."/>
            <person name="Liu S."/>
            <person name="Liang Y."/>
            <person name="Liu Q."/>
            <person name="He Z."/>
            <person name="Tian L."/>
            <person name="Duan Y."/>
            <person name="Cai W."/>
            <person name="Li H."/>
            <person name="Song F."/>
        </authorList>
    </citation>
    <scope>NUCLEOTIDE SEQUENCE</scope>
    <source>
        <strain evidence="8">Cailab_2023a</strain>
    </source>
</reference>
<dbReference type="PANTHER" id="PTHR19282">
    <property type="entry name" value="TETRASPANIN"/>
    <property type="match status" value="1"/>
</dbReference>
<accession>A0AAW2HGT1</accession>
<dbReference type="PANTHER" id="PTHR19282:SF478">
    <property type="entry name" value="TETRASPANIN"/>
    <property type="match status" value="1"/>
</dbReference>
<protein>
    <recommendedName>
        <fullName evidence="7">Tetraspanin</fullName>
    </recommendedName>
</protein>
<name>A0AAW2HGT1_9NEOP</name>
<dbReference type="InterPro" id="IPR018499">
    <property type="entry name" value="Tetraspanin/Peripherin"/>
</dbReference>
<keyword evidence="3 7" id="KW-0812">Transmembrane</keyword>
<keyword evidence="6" id="KW-1015">Disulfide bond</keyword>
<dbReference type="PROSITE" id="PS51257">
    <property type="entry name" value="PROKAR_LIPOPROTEIN"/>
    <property type="match status" value="1"/>
</dbReference>
<keyword evidence="5 7" id="KW-0472">Membrane</keyword>
<dbReference type="AlphaFoldDB" id="A0AAW2HGT1"/>
<evidence type="ECO:0000256" key="5">
    <source>
        <dbReference type="ARBA" id="ARBA00023136"/>
    </source>
</evidence>
<evidence type="ECO:0000256" key="6">
    <source>
        <dbReference type="PIRSR" id="PIRSR002419-1"/>
    </source>
</evidence>
<sequence>MGRSGYTCVRRVFCTLNVLLWLSGCGIVGVGIWLRLVYSEYTTLLPQYDFFNMDSILVAVGLIMFLIAFFGCCGSWFESRCMLITYFSLVIFMFLIEFTCATLAFTFRKHLSYTFKQELVHGIEMHYGTSEENGLHVLWDKLQSEFKCCGVTGYEDWYDIQAWKGKSKVPDSCCNEVFRNATGCGANGNPDHWYSNGCSEQVHMWFIERLHLVGAIGLIIVFVQLFGLLSSMLLFCTVRHKRTSSTYKSYNTTT</sequence>
<dbReference type="PIRSF" id="PIRSF002419">
    <property type="entry name" value="Tetraspanin"/>
    <property type="match status" value="1"/>
</dbReference>